<reference evidence="1 2" key="1">
    <citation type="submission" date="2024-07" db="EMBL/GenBank/DDBJ databases">
        <title>Genomic Encyclopedia of Type Strains, Phase V (KMG-V): Genome sequencing to study the core and pangenomes of soil and plant-associated prokaryotes.</title>
        <authorList>
            <person name="Whitman W."/>
        </authorList>
    </citation>
    <scope>NUCLEOTIDE SEQUENCE [LARGE SCALE GENOMIC DNA]</scope>
    <source>
        <strain evidence="1 2">USDA 415</strain>
    </source>
</reference>
<dbReference type="EMBL" id="JBGBZA010000002">
    <property type="protein sequence ID" value="MEY9321244.1"/>
    <property type="molecule type" value="Genomic_DNA"/>
</dbReference>
<accession>A0ABV4FDR6</accession>
<organism evidence="1 2">
    <name type="scientific">Bradyrhizobium elkanii</name>
    <dbReference type="NCBI Taxonomy" id="29448"/>
    <lineage>
        <taxon>Bacteria</taxon>
        <taxon>Pseudomonadati</taxon>
        <taxon>Pseudomonadota</taxon>
        <taxon>Alphaproteobacteria</taxon>
        <taxon>Hyphomicrobiales</taxon>
        <taxon>Nitrobacteraceae</taxon>
        <taxon>Bradyrhizobium</taxon>
    </lineage>
</organism>
<protein>
    <submittedName>
        <fullName evidence="1">Uncharacterized protein</fullName>
    </submittedName>
</protein>
<dbReference type="RefSeq" id="WP_016841998.1">
    <property type="nucleotide sequence ID" value="NZ_BJNL01000136.1"/>
</dbReference>
<comment type="caution">
    <text evidence="1">The sequence shown here is derived from an EMBL/GenBank/DDBJ whole genome shotgun (WGS) entry which is preliminary data.</text>
</comment>
<sequence length="87" mass="9616">METVVPSLRAEAAWLSLWHPDIQNEVIRREPLTLISQGDPSSLSISICEQLLLRYASKQAAAEISDDHVDARELRMFAGQQLAPGSS</sequence>
<dbReference type="GeneID" id="92951282"/>
<gene>
    <name evidence="1" type="ORF">ABIF29_008043</name>
</gene>
<evidence type="ECO:0000313" key="2">
    <source>
        <dbReference type="Proteomes" id="UP001565471"/>
    </source>
</evidence>
<dbReference type="Proteomes" id="UP001565471">
    <property type="component" value="Unassembled WGS sequence"/>
</dbReference>
<proteinExistence type="predicted"/>
<evidence type="ECO:0000313" key="1">
    <source>
        <dbReference type="EMBL" id="MEY9321244.1"/>
    </source>
</evidence>
<name>A0ABV4FDR6_BRAEL</name>
<keyword evidence="2" id="KW-1185">Reference proteome</keyword>